<gene>
    <name evidence="2" type="ORF">UW78_C0008G0020</name>
</gene>
<feature type="signal peptide" evidence="1">
    <location>
        <begin position="1"/>
        <end position="30"/>
    </location>
</feature>
<evidence type="ECO:0000313" key="2">
    <source>
        <dbReference type="EMBL" id="KKT81545.1"/>
    </source>
</evidence>
<evidence type="ECO:0000313" key="3">
    <source>
        <dbReference type="Proteomes" id="UP000034595"/>
    </source>
</evidence>
<feature type="chain" id="PRO_5002538047" description="EF-hand domain-containing protein" evidence="1">
    <location>
        <begin position="31"/>
        <end position="636"/>
    </location>
</feature>
<sequence>MSSFKKTFFTTLTLVVFTSVSLLVPLHAQAVDTGAGFNVEESLSGMNPLEDIAGIALTCVAGQAIADTAVPAVSAVTGLIADLFSPEVVAATGGATNVSASAELASIEAARGIAAASALGTVAGAVTSVPTSNTRLELTEEAKLGLLSNSAAAKTPKEAQSKMSNGVLDCIVYNAGQKMLEQLTNNTVAWIQGGFHGTPSFSVNTHEVFLDLADMVAGDLARDLRGIATCDFRVNYKNDLANSVELSSKRQYKFNSSVECPFPETYNLNSSDFYNGINKWSWEGLEYAMQENGNPFGVALLTGNELALRSSEKEEVRKQELSWANGFTNIVDTENCNYPSTTRGRYDLNEDGNITKDEWDELVADEMMTNADVREYQKIYCKTTTPGKLLGDKLSESTGVDMQRLGLIDSINKIIGAVISQVTKQASIGIFNAVSGEDATLKTNYVTASRKTSETIAMENASIRPYYNAWQAEIQKKEDAEKELTKVWDDLNLWNSGNSTITDPESLNKRRTELEAIIALAPERIATAKAAYDQVSSTEMAILRQQELVAAQQEVDYAQEDVRDAGYDFTVAQTEYYKALATEIDVILIDSLKQDMLEAEAILTRARAVLQAANDRLYAAKHPAYSTSPLPPLLQI</sequence>
<evidence type="ECO:0000256" key="1">
    <source>
        <dbReference type="SAM" id="SignalP"/>
    </source>
</evidence>
<dbReference type="Proteomes" id="UP000034595">
    <property type="component" value="Unassembled WGS sequence"/>
</dbReference>
<dbReference type="EMBL" id="LCJQ01000008">
    <property type="protein sequence ID" value="KKT81545.1"/>
    <property type="molecule type" value="Genomic_DNA"/>
</dbReference>
<organism evidence="2 3">
    <name type="scientific">Candidatus Azambacteria bacterium GW2011_GWA1_44_9</name>
    <dbReference type="NCBI Taxonomy" id="1618610"/>
    <lineage>
        <taxon>Bacteria</taxon>
        <taxon>Candidatus Azamiibacteriota</taxon>
    </lineage>
</organism>
<keyword evidence="1" id="KW-0732">Signal</keyword>
<name>A0A0G1KD91_9BACT</name>
<proteinExistence type="predicted"/>
<dbReference type="InterPro" id="IPR018247">
    <property type="entry name" value="EF_Hand_1_Ca_BS"/>
</dbReference>
<accession>A0A0G1KD91</accession>
<reference evidence="2 3" key="1">
    <citation type="journal article" date="2015" name="Nature">
        <title>rRNA introns, odd ribosomes, and small enigmatic genomes across a large radiation of phyla.</title>
        <authorList>
            <person name="Brown C.T."/>
            <person name="Hug L.A."/>
            <person name="Thomas B.C."/>
            <person name="Sharon I."/>
            <person name="Castelle C.J."/>
            <person name="Singh A."/>
            <person name="Wilkins M.J."/>
            <person name="Williams K.H."/>
            <person name="Banfield J.F."/>
        </authorList>
    </citation>
    <scope>NUCLEOTIDE SEQUENCE [LARGE SCALE GENOMIC DNA]</scope>
</reference>
<dbReference type="AlphaFoldDB" id="A0A0G1KD91"/>
<comment type="caution">
    <text evidence="2">The sequence shown here is derived from an EMBL/GenBank/DDBJ whole genome shotgun (WGS) entry which is preliminary data.</text>
</comment>
<dbReference type="PROSITE" id="PS00018">
    <property type="entry name" value="EF_HAND_1"/>
    <property type="match status" value="1"/>
</dbReference>
<evidence type="ECO:0008006" key="4">
    <source>
        <dbReference type="Google" id="ProtNLM"/>
    </source>
</evidence>
<protein>
    <recommendedName>
        <fullName evidence="4">EF-hand domain-containing protein</fullName>
    </recommendedName>
</protein>